<proteinExistence type="predicted"/>
<name>A0A844H044_9CHRO</name>
<dbReference type="Proteomes" id="UP000437131">
    <property type="component" value="Unassembled WGS sequence"/>
</dbReference>
<evidence type="ECO:0000256" key="1">
    <source>
        <dbReference type="SAM" id="Phobius"/>
    </source>
</evidence>
<feature type="transmembrane region" description="Helical" evidence="1">
    <location>
        <begin position="7"/>
        <end position="28"/>
    </location>
</feature>
<accession>A0A844H044</accession>
<organism evidence="2 3">
    <name type="scientific">Cyanobacterium aponinum 0216</name>
    <dbReference type="NCBI Taxonomy" id="2676140"/>
    <lineage>
        <taxon>Bacteria</taxon>
        <taxon>Bacillati</taxon>
        <taxon>Cyanobacteriota</taxon>
        <taxon>Cyanophyceae</taxon>
        <taxon>Oscillatoriophycideae</taxon>
        <taxon>Chroococcales</taxon>
        <taxon>Geminocystaceae</taxon>
        <taxon>Cyanobacterium</taxon>
    </lineage>
</organism>
<dbReference type="RefSeq" id="WP_155084594.1">
    <property type="nucleotide sequence ID" value="NZ_WMIA01000028.1"/>
</dbReference>
<evidence type="ECO:0000313" key="2">
    <source>
        <dbReference type="EMBL" id="MTF40409.1"/>
    </source>
</evidence>
<keyword evidence="1" id="KW-0472">Membrane</keyword>
<protein>
    <submittedName>
        <fullName evidence="2">Uncharacterized protein</fullName>
    </submittedName>
</protein>
<dbReference type="AlphaFoldDB" id="A0A844H044"/>
<keyword evidence="1" id="KW-1133">Transmembrane helix</keyword>
<evidence type="ECO:0000313" key="3">
    <source>
        <dbReference type="Proteomes" id="UP000437131"/>
    </source>
</evidence>
<reference evidence="2 3" key="1">
    <citation type="submission" date="2019-11" db="EMBL/GenBank/DDBJ databases">
        <title>Isolation of a new High Light Tolerant Cyanobacteria.</title>
        <authorList>
            <person name="Dobson Z."/>
            <person name="Vaughn N."/>
            <person name="Vaughn M."/>
            <person name="Fromme P."/>
            <person name="Mazor Y."/>
        </authorList>
    </citation>
    <scope>NUCLEOTIDE SEQUENCE [LARGE SCALE GENOMIC DNA]</scope>
    <source>
        <strain evidence="2 3">0216</strain>
    </source>
</reference>
<dbReference type="EMBL" id="WMIA01000028">
    <property type="protein sequence ID" value="MTF40409.1"/>
    <property type="molecule type" value="Genomic_DNA"/>
</dbReference>
<keyword evidence="1" id="KW-0812">Transmembrane</keyword>
<sequence>MKKQITFYFYIFLFNIFNLTINNIYVAYSFSLYSNNFIAQDTDNFNKIGEALGDLDNDSIPEKVVVYDTNKETEFGTQRKIHIFKKTENSWTLWEKNTGAVLPSKHGGVWGDPFQEINIENGAIKIYHFGGSRYKWQYIHQYKYLENDWKLIEATVEFGAFCDYYETLNYNLITGNIIYKKEEEKCDRANNINQEKEIVESLEFTQKLEQPPNMNGFYPGNNEIVIPQNNTTIYY</sequence>
<gene>
    <name evidence="2" type="ORF">GGC33_15950</name>
</gene>
<comment type="caution">
    <text evidence="2">The sequence shown here is derived from an EMBL/GenBank/DDBJ whole genome shotgun (WGS) entry which is preliminary data.</text>
</comment>